<dbReference type="InterPro" id="IPR023696">
    <property type="entry name" value="Ureohydrolase_dom_sf"/>
</dbReference>
<name>A0A9P1N361_9PELO</name>
<evidence type="ECO:0000256" key="1">
    <source>
        <dbReference type="ARBA" id="ARBA00048287"/>
    </source>
</evidence>
<dbReference type="GO" id="GO:0141221">
    <property type="term" value="F:histone deacetylase activity, hydrolytic mechanism"/>
    <property type="evidence" value="ECO:0007669"/>
    <property type="project" value="UniProtKB-EC"/>
</dbReference>
<accession>A0A9P1N361</accession>
<sequence>MLLLDDKTEVRNTSRTLVGFNELENHHKNVICPDHPESSLRITRIRELLEKTGVLDQCDVLTDFLEVDEQDLELTHNKEMIEKIGNSENMEQDEINTLCTYFDSVFMTNKSNDASKQAIGCVRDLTHQIINNKAANGFAIIRPPGHHADRKDPCGFCIYNNVAQAAEEAFLNGADRILIVDLDVHHGNGTQNIFYDDKRVLYFSIHRYEYGKYWPHLKEGNFDHVGEGSGVGYNANIPLNETGCGDSDYLSILFNVLLPLAAQFDPHFVIFSVGFDSCLGDPLGSMLLSPTCYSHIIYHLKSLAKGRLLLVLEGGYNHQVCAVGVEKCLRILLGYPPEKIENLEPVKDSTVVSCLGLISILRNYWTCFALYPSKSSMRLSEWPLIEISAEFKYNPEEKPADTANIDQENLLKIEENSVMDYQVSKNETMIYYNEGDIRHRDITDSEHPEKPERTAKIMEKLRDFTLKKSERIAEDDEILLVHTEQMLNELKTTQTMTQDELDNKMDELDSIFLTNDTLNVAKTSVGTLLQVGKTLYFSSTKTWNPLTHSVIESE</sequence>
<dbReference type="SUPFAM" id="SSF52768">
    <property type="entry name" value="Arginase/deacetylase"/>
    <property type="match status" value="2"/>
</dbReference>
<protein>
    <recommendedName>
        <fullName evidence="2">Histone deacetylase domain-containing protein</fullName>
    </recommendedName>
</protein>
<dbReference type="PANTHER" id="PTHR10625">
    <property type="entry name" value="HISTONE DEACETYLASE HDAC1-RELATED"/>
    <property type="match status" value="1"/>
</dbReference>
<dbReference type="InterPro" id="IPR023801">
    <property type="entry name" value="His_deacetylse_dom"/>
</dbReference>
<dbReference type="EMBL" id="CANHGI010000004">
    <property type="protein sequence ID" value="CAI5448179.1"/>
    <property type="molecule type" value="Genomic_DNA"/>
</dbReference>
<dbReference type="PANTHER" id="PTHR10625:SF38">
    <property type="entry name" value="HISTONE DEACETYLASE 6, ISOFORM G"/>
    <property type="match status" value="1"/>
</dbReference>
<comment type="caution">
    <text evidence="3">The sequence shown here is derived from an EMBL/GenBank/DDBJ whole genome shotgun (WGS) entry which is preliminary data.</text>
</comment>
<dbReference type="GO" id="GO:0040029">
    <property type="term" value="P:epigenetic regulation of gene expression"/>
    <property type="evidence" value="ECO:0007669"/>
    <property type="project" value="TreeGrafter"/>
</dbReference>
<evidence type="ECO:0000313" key="3">
    <source>
        <dbReference type="EMBL" id="CAI5448179.1"/>
    </source>
</evidence>
<feature type="domain" description="Histone deacetylase" evidence="2">
    <location>
        <begin position="35"/>
        <end position="331"/>
    </location>
</feature>
<proteinExistence type="predicted"/>
<keyword evidence="4" id="KW-1185">Reference proteome</keyword>
<dbReference type="Gene3D" id="3.40.800.20">
    <property type="entry name" value="Histone deacetylase domain"/>
    <property type="match status" value="2"/>
</dbReference>
<comment type="catalytic activity">
    <reaction evidence="1">
        <text>N(6)-acetyl-L-lysyl-[histone] + H2O = L-lysyl-[histone] + acetate</text>
        <dbReference type="Rhea" id="RHEA:58196"/>
        <dbReference type="Rhea" id="RHEA-COMP:9845"/>
        <dbReference type="Rhea" id="RHEA-COMP:11338"/>
        <dbReference type="ChEBI" id="CHEBI:15377"/>
        <dbReference type="ChEBI" id="CHEBI:29969"/>
        <dbReference type="ChEBI" id="CHEBI:30089"/>
        <dbReference type="ChEBI" id="CHEBI:61930"/>
        <dbReference type="EC" id="3.5.1.98"/>
    </reaction>
</comment>
<dbReference type="OrthoDB" id="424012at2759"/>
<dbReference type="AlphaFoldDB" id="A0A9P1N361"/>
<dbReference type="GO" id="GO:0000118">
    <property type="term" value="C:histone deacetylase complex"/>
    <property type="evidence" value="ECO:0007669"/>
    <property type="project" value="TreeGrafter"/>
</dbReference>
<organism evidence="3 4">
    <name type="scientific">Caenorhabditis angaria</name>
    <dbReference type="NCBI Taxonomy" id="860376"/>
    <lineage>
        <taxon>Eukaryota</taxon>
        <taxon>Metazoa</taxon>
        <taxon>Ecdysozoa</taxon>
        <taxon>Nematoda</taxon>
        <taxon>Chromadorea</taxon>
        <taxon>Rhabditida</taxon>
        <taxon>Rhabditina</taxon>
        <taxon>Rhabditomorpha</taxon>
        <taxon>Rhabditoidea</taxon>
        <taxon>Rhabditidae</taxon>
        <taxon>Peloderinae</taxon>
        <taxon>Caenorhabditis</taxon>
    </lineage>
</organism>
<feature type="domain" description="Histone deacetylase" evidence="2">
    <location>
        <begin position="447"/>
        <end position="536"/>
    </location>
</feature>
<dbReference type="InterPro" id="IPR000286">
    <property type="entry name" value="HDACs"/>
</dbReference>
<reference evidence="3" key="1">
    <citation type="submission" date="2022-11" db="EMBL/GenBank/DDBJ databases">
        <authorList>
            <person name="Kikuchi T."/>
        </authorList>
    </citation>
    <scope>NUCLEOTIDE SEQUENCE</scope>
    <source>
        <strain evidence="3">PS1010</strain>
    </source>
</reference>
<dbReference type="InterPro" id="IPR037138">
    <property type="entry name" value="His_deacetylse_dom_sf"/>
</dbReference>
<gene>
    <name evidence="3" type="ORF">CAMP_LOCUS10816</name>
</gene>
<evidence type="ECO:0000313" key="4">
    <source>
        <dbReference type="Proteomes" id="UP001152747"/>
    </source>
</evidence>
<dbReference type="Proteomes" id="UP001152747">
    <property type="component" value="Unassembled WGS sequence"/>
</dbReference>
<evidence type="ECO:0000259" key="2">
    <source>
        <dbReference type="Pfam" id="PF00850"/>
    </source>
</evidence>
<dbReference type="Pfam" id="PF00850">
    <property type="entry name" value="Hist_deacetyl"/>
    <property type="match status" value="2"/>
</dbReference>
<dbReference type="PRINTS" id="PR01270">
    <property type="entry name" value="HDASUPER"/>
</dbReference>